<sequence length="180" mass="19694">MYVSLGGDRVNLDIYYKVPRYNLDMELKQMRSDCDVIDLIKCYDDLLIIVIYIKKGDDLLSVLSPDCARHTMDIVDDEVDVNVNEHIQNSDALETNSDESDYRSTVGPISIVGAASTTGAPFTTSANSTQHNFSTGSATIGRASVSGSRRGVVERCTERASFRSDVIGRGLVQHKGPSLV</sequence>
<dbReference type="Proteomes" id="UP001642360">
    <property type="component" value="Unassembled WGS sequence"/>
</dbReference>
<name>A0ABC8RDG6_9AQUA</name>
<dbReference type="EMBL" id="CAUOFW020001092">
    <property type="protein sequence ID" value="CAK9141054.1"/>
    <property type="molecule type" value="Genomic_DNA"/>
</dbReference>
<evidence type="ECO:0000313" key="1">
    <source>
        <dbReference type="EMBL" id="CAK9141054.1"/>
    </source>
</evidence>
<protein>
    <submittedName>
        <fullName evidence="1">Uncharacterized protein</fullName>
    </submittedName>
</protein>
<evidence type="ECO:0000313" key="2">
    <source>
        <dbReference type="Proteomes" id="UP001642360"/>
    </source>
</evidence>
<dbReference type="AlphaFoldDB" id="A0ABC8RDG6"/>
<accession>A0ABC8RDG6</accession>
<comment type="caution">
    <text evidence="1">The sequence shown here is derived from an EMBL/GenBank/DDBJ whole genome shotgun (WGS) entry which is preliminary data.</text>
</comment>
<keyword evidence="2" id="KW-1185">Reference proteome</keyword>
<proteinExistence type="predicted"/>
<reference evidence="1 2" key="1">
    <citation type="submission" date="2024-02" db="EMBL/GenBank/DDBJ databases">
        <authorList>
            <person name="Vignale AGUSTIN F."/>
            <person name="Sosa J E."/>
            <person name="Modenutti C."/>
        </authorList>
    </citation>
    <scope>NUCLEOTIDE SEQUENCE [LARGE SCALE GENOMIC DNA]</scope>
</reference>
<organism evidence="1 2">
    <name type="scientific">Ilex paraguariensis</name>
    <name type="common">yerba mate</name>
    <dbReference type="NCBI Taxonomy" id="185542"/>
    <lineage>
        <taxon>Eukaryota</taxon>
        <taxon>Viridiplantae</taxon>
        <taxon>Streptophyta</taxon>
        <taxon>Embryophyta</taxon>
        <taxon>Tracheophyta</taxon>
        <taxon>Spermatophyta</taxon>
        <taxon>Magnoliopsida</taxon>
        <taxon>eudicotyledons</taxon>
        <taxon>Gunneridae</taxon>
        <taxon>Pentapetalae</taxon>
        <taxon>asterids</taxon>
        <taxon>campanulids</taxon>
        <taxon>Aquifoliales</taxon>
        <taxon>Aquifoliaceae</taxon>
        <taxon>Ilex</taxon>
    </lineage>
</organism>
<gene>
    <name evidence="1" type="ORF">ILEXP_LOCUS8575</name>
</gene>